<gene>
    <name evidence="3" type="ORF">UV20_C0001G0035</name>
</gene>
<dbReference type="AlphaFoldDB" id="A0A0G1A8N4"/>
<proteinExistence type="predicted"/>
<keyword evidence="3" id="KW-0489">Methyltransferase</keyword>
<keyword evidence="1" id="KW-1133">Transmembrane helix</keyword>
<protein>
    <submittedName>
        <fullName evidence="3">Methyltransferase type 11</fullName>
    </submittedName>
</protein>
<feature type="transmembrane region" description="Helical" evidence="1">
    <location>
        <begin position="248"/>
        <end position="268"/>
    </location>
</feature>
<dbReference type="GO" id="GO:0032259">
    <property type="term" value="P:methylation"/>
    <property type="evidence" value="ECO:0007669"/>
    <property type="project" value="UniProtKB-KW"/>
</dbReference>
<organism evidence="3 4">
    <name type="scientific">Candidatus Magasanikbacteria bacterium GW2011_GWA2_42_32</name>
    <dbReference type="NCBI Taxonomy" id="1619039"/>
    <lineage>
        <taxon>Bacteria</taxon>
        <taxon>Candidatus Magasanikiibacteriota</taxon>
    </lineage>
</organism>
<name>A0A0G1A8N4_9BACT</name>
<dbReference type="InterPro" id="IPR029063">
    <property type="entry name" value="SAM-dependent_MTases_sf"/>
</dbReference>
<evidence type="ECO:0000313" key="3">
    <source>
        <dbReference type="EMBL" id="KKS57395.1"/>
    </source>
</evidence>
<evidence type="ECO:0000259" key="2">
    <source>
        <dbReference type="Pfam" id="PF08241"/>
    </source>
</evidence>
<accession>A0A0G1A8N4</accession>
<dbReference type="InterPro" id="IPR013216">
    <property type="entry name" value="Methyltransf_11"/>
</dbReference>
<evidence type="ECO:0000313" key="4">
    <source>
        <dbReference type="Proteomes" id="UP000034837"/>
    </source>
</evidence>
<comment type="caution">
    <text evidence="3">The sequence shown here is derived from an EMBL/GenBank/DDBJ whole genome shotgun (WGS) entry which is preliminary data.</text>
</comment>
<feature type="domain" description="Methyltransferase type 11" evidence="2">
    <location>
        <begin position="133"/>
        <end position="180"/>
    </location>
</feature>
<evidence type="ECO:0000256" key="1">
    <source>
        <dbReference type="SAM" id="Phobius"/>
    </source>
</evidence>
<dbReference type="GO" id="GO:0008757">
    <property type="term" value="F:S-adenosylmethionine-dependent methyltransferase activity"/>
    <property type="evidence" value="ECO:0007669"/>
    <property type="project" value="InterPro"/>
</dbReference>
<keyword evidence="3" id="KW-0808">Transferase</keyword>
<dbReference type="Proteomes" id="UP000034837">
    <property type="component" value="Unassembled WGS sequence"/>
</dbReference>
<dbReference type="EMBL" id="LCDO01000001">
    <property type="protein sequence ID" value="KKS57395.1"/>
    <property type="molecule type" value="Genomic_DNA"/>
</dbReference>
<dbReference type="Pfam" id="PF08241">
    <property type="entry name" value="Methyltransf_11"/>
    <property type="match status" value="1"/>
</dbReference>
<feature type="transmembrane region" description="Helical" evidence="1">
    <location>
        <begin position="214"/>
        <end position="236"/>
    </location>
</feature>
<keyword evidence="1" id="KW-0472">Membrane</keyword>
<dbReference type="PANTHER" id="PTHR43591">
    <property type="entry name" value="METHYLTRANSFERASE"/>
    <property type="match status" value="1"/>
</dbReference>
<dbReference type="CDD" id="cd02440">
    <property type="entry name" value="AdoMet_MTases"/>
    <property type="match status" value="1"/>
</dbReference>
<sequence length="287" mass="32494">MKSILKDKLICLQCHGQLVEDGQRVVCSSCSAIVPKIENSIIFYRQHNNNPINKVRSSDEFISRLKSFVKKYNPRFFRFLSLLVGAVFVGKSVGDFLKQLPNDGLVLNLGAGTKKINKNIINIDIDIFSHVDIVADAKNLPFLDNSVDAVICEFMLEHVEDPEKIIAEMMRVLKTGGLVYVTTPFIIGFHSCPRDYYRWTESGLKEKMKKFTEVAFGVCCGPSSAFVAIFSEWFAITFSFGIKKVYELLLLIALVIFAPLKLLDFIYYNFPPAKNIALGFYYIGKKI</sequence>
<dbReference type="Gene3D" id="3.40.50.150">
    <property type="entry name" value="Vaccinia Virus protein VP39"/>
    <property type="match status" value="1"/>
</dbReference>
<keyword evidence="1" id="KW-0812">Transmembrane</keyword>
<feature type="transmembrane region" description="Helical" evidence="1">
    <location>
        <begin position="177"/>
        <end position="193"/>
    </location>
</feature>
<dbReference type="SUPFAM" id="SSF53335">
    <property type="entry name" value="S-adenosyl-L-methionine-dependent methyltransferases"/>
    <property type="match status" value="1"/>
</dbReference>
<reference evidence="3 4" key="1">
    <citation type="journal article" date="2015" name="Nature">
        <title>rRNA introns, odd ribosomes, and small enigmatic genomes across a large radiation of phyla.</title>
        <authorList>
            <person name="Brown C.T."/>
            <person name="Hug L.A."/>
            <person name="Thomas B.C."/>
            <person name="Sharon I."/>
            <person name="Castelle C.J."/>
            <person name="Singh A."/>
            <person name="Wilkins M.J."/>
            <person name="Williams K.H."/>
            <person name="Banfield J.F."/>
        </authorList>
    </citation>
    <scope>NUCLEOTIDE SEQUENCE [LARGE SCALE GENOMIC DNA]</scope>
</reference>